<dbReference type="EMBL" id="JANJQO010000007">
    <property type="protein sequence ID" value="KAJ2984088.1"/>
    <property type="molecule type" value="Genomic_DNA"/>
</dbReference>
<gene>
    <name evidence="1" type="ORF">NQ176_g207</name>
</gene>
<organism evidence="1 2">
    <name type="scientific">Zarea fungicola</name>
    <dbReference type="NCBI Taxonomy" id="93591"/>
    <lineage>
        <taxon>Eukaryota</taxon>
        <taxon>Fungi</taxon>
        <taxon>Dikarya</taxon>
        <taxon>Ascomycota</taxon>
        <taxon>Pezizomycotina</taxon>
        <taxon>Sordariomycetes</taxon>
        <taxon>Hypocreomycetidae</taxon>
        <taxon>Hypocreales</taxon>
        <taxon>Cordycipitaceae</taxon>
        <taxon>Zarea</taxon>
    </lineage>
</organism>
<sequence>MASNEQEASLSPSSQAEDLTALVTRALKTCVGTNGRREQQPFVPRDDLAKFWIPARVNQVLETCQPRPWFESATIRNRYLQIFSLIVYANQLNVLVKLVSHEIHDLWLRRDNLEDLLCKHLPGPIYKRARKAILKYQWQFCPVDIGAQELTHVNLAEERILPFELGEILGEKGSATIPYVLKTYSLQEKASYEQEQAVCTLMLSRQSPNLVGYHGCFLQNNTCNLLLQFVNGGDLFRYFAETPKPETEDDFNSFWRSLCSIWRGVHLLHQGHAEQHSRTINKVQDLKPDNILISRGESKSKYEFIPVLADFGYSRVKPVASQDVDPQVQDQHGNQEFAAPEVSHHAAHLLSGPSTITSKADIWAMGCIISVAAVWAVMGPDGIQEYAELRSQETGRSRNFENRTPCFHNGVRLLDAVKTMHNKVLHYCQHESATPSSGLIVTAKILKTVETCCLTEEPTDRMSARHVYERLCLDQPREPASTDGETRNVTPVVHLRATGTDEASQAKRRSIAESSKAASIHQPSVDSLRVPSSSQRPTFPRVASTGSVVPQINHVPEANSSVVPRINNVSEDDNRPVLHQRNEPLTLDQCRDWMEAKKSNQPIPDKQVDDKIRCIQKNLRDREYVFLMDDTRSMAKHRHEMKKAFDVLSYIAKPMDPNRVELIYASKPGHVYKLNNGFYLTFSGQWARVMKSFDECRFEHLTGLLESHLNRVIESIIKKQSTFWRDRIPTSLFIFTDGNWGVDPPHTSGVERCIQKLMDYSKERQERTFVMVQFIRFGNDAQGIRHLDFLDRFGTQEDWDIVDHKAIIDDVETIFLGSINPQCDRTGEEELVHETAHHHRRHSGYHLP</sequence>
<name>A0ACC1NY66_9HYPO</name>
<comment type="caution">
    <text evidence="1">The sequence shown here is derived from an EMBL/GenBank/DDBJ whole genome shotgun (WGS) entry which is preliminary data.</text>
</comment>
<keyword evidence="2" id="KW-1185">Reference proteome</keyword>
<dbReference type="Proteomes" id="UP001143910">
    <property type="component" value="Unassembled WGS sequence"/>
</dbReference>
<protein>
    <submittedName>
        <fullName evidence="1">Uncharacterized protein</fullName>
    </submittedName>
</protein>
<evidence type="ECO:0000313" key="1">
    <source>
        <dbReference type="EMBL" id="KAJ2984088.1"/>
    </source>
</evidence>
<reference evidence="1" key="1">
    <citation type="submission" date="2022-08" db="EMBL/GenBank/DDBJ databases">
        <title>Genome Sequence of Lecanicillium fungicola.</title>
        <authorList>
            <person name="Buettner E."/>
        </authorList>
    </citation>
    <scope>NUCLEOTIDE SEQUENCE</scope>
    <source>
        <strain evidence="1">Babe33</strain>
    </source>
</reference>
<evidence type="ECO:0000313" key="2">
    <source>
        <dbReference type="Proteomes" id="UP001143910"/>
    </source>
</evidence>
<accession>A0ACC1NY66</accession>
<proteinExistence type="predicted"/>